<dbReference type="STRING" id="1802438.A2571_02325"/>
<sequence>MAEKKISAKNSSNLGAGIAMGVGLVAAAAGGYFLYGPQGKANRKKVKAWGIKARGEVLHELEKMKDVSADKYNETVEKVMAKYGKVKGVSVEEVVELGGELKRYWKKISADLKKQTGAVKKKSNTVRKLVAKKIAPKN</sequence>
<keyword evidence="1" id="KW-0812">Transmembrane</keyword>
<accession>A0A1G2QDV3</accession>
<name>A0A1G2QDV3_9BACT</name>
<proteinExistence type="predicted"/>
<dbReference type="EMBL" id="MHTJ01000003">
    <property type="protein sequence ID" value="OHA58583.1"/>
    <property type="molecule type" value="Genomic_DNA"/>
</dbReference>
<evidence type="ECO:0000313" key="3">
    <source>
        <dbReference type="Proteomes" id="UP000177043"/>
    </source>
</evidence>
<dbReference type="Proteomes" id="UP000177043">
    <property type="component" value="Unassembled WGS sequence"/>
</dbReference>
<evidence type="ECO:0000256" key="1">
    <source>
        <dbReference type="SAM" id="Phobius"/>
    </source>
</evidence>
<keyword evidence="1" id="KW-0472">Membrane</keyword>
<keyword evidence="1" id="KW-1133">Transmembrane helix</keyword>
<organism evidence="2 3">
    <name type="scientific">Candidatus Vogelbacteria bacterium RIFOXYD1_FULL_44_32</name>
    <dbReference type="NCBI Taxonomy" id="1802438"/>
    <lineage>
        <taxon>Bacteria</taxon>
        <taxon>Candidatus Vogeliibacteriota</taxon>
    </lineage>
</organism>
<protein>
    <submittedName>
        <fullName evidence="2">Uncharacterized protein</fullName>
    </submittedName>
</protein>
<comment type="caution">
    <text evidence="2">The sequence shown here is derived from an EMBL/GenBank/DDBJ whole genome shotgun (WGS) entry which is preliminary data.</text>
</comment>
<reference evidence="2 3" key="1">
    <citation type="journal article" date="2016" name="Nat. Commun.">
        <title>Thousands of microbial genomes shed light on interconnected biogeochemical processes in an aquifer system.</title>
        <authorList>
            <person name="Anantharaman K."/>
            <person name="Brown C.T."/>
            <person name="Hug L.A."/>
            <person name="Sharon I."/>
            <person name="Castelle C.J."/>
            <person name="Probst A.J."/>
            <person name="Thomas B.C."/>
            <person name="Singh A."/>
            <person name="Wilkins M.J."/>
            <person name="Karaoz U."/>
            <person name="Brodie E.L."/>
            <person name="Williams K.H."/>
            <person name="Hubbard S.S."/>
            <person name="Banfield J.F."/>
        </authorList>
    </citation>
    <scope>NUCLEOTIDE SEQUENCE [LARGE SCALE GENOMIC DNA]</scope>
</reference>
<evidence type="ECO:0000313" key="2">
    <source>
        <dbReference type="EMBL" id="OHA58583.1"/>
    </source>
</evidence>
<dbReference type="AlphaFoldDB" id="A0A1G2QDV3"/>
<feature type="transmembrane region" description="Helical" evidence="1">
    <location>
        <begin position="14"/>
        <end position="35"/>
    </location>
</feature>
<gene>
    <name evidence="2" type="ORF">A2571_02325</name>
</gene>